<evidence type="ECO:0000256" key="1">
    <source>
        <dbReference type="SAM" id="MobiDB-lite"/>
    </source>
</evidence>
<sequence>MFSSLFQFSNCSQSQQPATFSSDWEIQEDNRWPPGWVEFRREALLPLPRALGRSKMTAVLRGRNSAKALSALQSPSVPTQFQSSLSSLSRSPRCPQSLTPPKISRHFQWDFCEATWWRACVLAACQPRKEKPRLTFPDSLLALDSP</sequence>
<dbReference type="PANTHER" id="PTHR31663">
    <property type="entry name" value="COILED-COIL DOMAIN-CONTAINING PROTEIN 3"/>
    <property type="match status" value="1"/>
</dbReference>
<feature type="compositionally biased region" description="Polar residues" evidence="1">
    <location>
        <begin position="71"/>
        <end position="81"/>
    </location>
</feature>
<comment type="caution">
    <text evidence="2">The sequence shown here is derived from an EMBL/GenBank/DDBJ whole genome shotgun (WGS) entry which is preliminary data.</text>
</comment>
<feature type="region of interest" description="Disordered" evidence="1">
    <location>
        <begin position="71"/>
        <end position="93"/>
    </location>
</feature>
<keyword evidence="3" id="KW-1185">Reference proteome</keyword>
<accession>A0A7J8JX79</accession>
<proteinExistence type="predicted"/>
<evidence type="ECO:0000313" key="3">
    <source>
        <dbReference type="Proteomes" id="UP000550707"/>
    </source>
</evidence>
<dbReference type="EMBL" id="JACASF010000001">
    <property type="protein sequence ID" value="KAF6500935.1"/>
    <property type="molecule type" value="Genomic_DNA"/>
</dbReference>
<name>A0A7J8JX79_MOLMO</name>
<organism evidence="2 3">
    <name type="scientific">Molossus molossus</name>
    <name type="common">Pallas' mastiff bat</name>
    <name type="synonym">Vespertilio molossus</name>
    <dbReference type="NCBI Taxonomy" id="27622"/>
    <lineage>
        <taxon>Eukaryota</taxon>
        <taxon>Metazoa</taxon>
        <taxon>Chordata</taxon>
        <taxon>Craniata</taxon>
        <taxon>Vertebrata</taxon>
        <taxon>Euteleostomi</taxon>
        <taxon>Mammalia</taxon>
        <taxon>Eutheria</taxon>
        <taxon>Laurasiatheria</taxon>
        <taxon>Chiroptera</taxon>
        <taxon>Yangochiroptera</taxon>
        <taxon>Molossidae</taxon>
        <taxon>Molossus</taxon>
    </lineage>
</organism>
<dbReference type="GO" id="GO:0010629">
    <property type="term" value="P:negative regulation of gene expression"/>
    <property type="evidence" value="ECO:0007669"/>
    <property type="project" value="TreeGrafter"/>
</dbReference>
<reference evidence="2 3" key="1">
    <citation type="journal article" date="2020" name="Nature">
        <title>Six reference-quality genomes reveal evolution of bat adaptations.</title>
        <authorList>
            <person name="Jebb D."/>
            <person name="Huang Z."/>
            <person name="Pippel M."/>
            <person name="Hughes G.M."/>
            <person name="Lavrichenko K."/>
            <person name="Devanna P."/>
            <person name="Winkler S."/>
            <person name="Jermiin L.S."/>
            <person name="Skirmuntt E.C."/>
            <person name="Katzourakis A."/>
            <person name="Burkitt-Gray L."/>
            <person name="Ray D.A."/>
            <person name="Sullivan K.A.M."/>
            <person name="Roscito J.G."/>
            <person name="Kirilenko B.M."/>
            <person name="Davalos L.M."/>
            <person name="Corthals A.P."/>
            <person name="Power M.L."/>
            <person name="Jones G."/>
            <person name="Ransome R.D."/>
            <person name="Dechmann D.K.N."/>
            <person name="Locatelli A.G."/>
            <person name="Puechmaille S.J."/>
            <person name="Fedrigo O."/>
            <person name="Jarvis E.D."/>
            <person name="Hiller M."/>
            <person name="Vernes S.C."/>
            <person name="Myers E.W."/>
            <person name="Teeling E.C."/>
        </authorList>
    </citation>
    <scope>NUCLEOTIDE SEQUENCE [LARGE SCALE GENOMIC DNA]</scope>
    <source>
        <strain evidence="2">MMolMol1</strain>
        <tissue evidence="2">Muscle</tissue>
    </source>
</reference>
<feature type="compositionally biased region" description="Low complexity" evidence="1">
    <location>
        <begin position="82"/>
        <end position="93"/>
    </location>
</feature>
<dbReference type="InParanoid" id="A0A7J8JX79"/>
<dbReference type="PANTHER" id="PTHR31663:SF4">
    <property type="entry name" value="COILED-COIL DOMAIN-CONTAINING PROTEIN 3"/>
    <property type="match status" value="1"/>
</dbReference>
<dbReference type="InterPro" id="IPR040311">
    <property type="entry name" value="CCDC3"/>
</dbReference>
<gene>
    <name evidence="2" type="ORF">HJG59_007959</name>
</gene>
<protein>
    <submittedName>
        <fullName evidence="2">Uncharacterized protein</fullName>
    </submittedName>
</protein>
<dbReference type="Proteomes" id="UP000550707">
    <property type="component" value="Unassembled WGS sequence"/>
</dbReference>
<dbReference type="AlphaFoldDB" id="A0A7J8JX79"/>
<dbReference type="GO" id="GO:0005576">
    <property type="term" value="C:extracellular region"/>
    <property type="evidence" value="ECO:0007669"/>
    <property type="project" value="TreeGrafter"/>
</dbReference>
<evidence type="ECO:0000313" key="2">
    <source>
        <dbReference type="EMBL" id="KAF6500935.1"/>
    </source>
</evidence>